<dbReference type="GO" id="GO:0051315">
    <property type="term" value="P:attachment of mitotic spindle microtubules to kinetochore"/>
    <property type="evidence" value="ECO:0007669"/>
    <property type="project" value="TreeGrafter"/>
</dbReference>
<dbReference type="PANTHER" id="PTHR21650:SF2">
    <property type="entry name" value="KINETOCHORE PROTEIN NUF2"/>
    <property type="match status" value="1"/>
</dbReference>
<feature type="coiled-coil region" evidence="12">
    <location>
        <begin position="332"/>
        <end position="366"/>
    </location>
</feature>
<comment type="similarity">
    <text evidence="3">Belongs to the NUF2 family.</text>
</comment>
<evidence type="ECO:0000256" key="6">
    <source>
        <dbReference type="ARBA" id="ARBA00022776"/>
    </source>
</evidence>
<keyword evidence="4" id="KW-0158">Chromosome</keyword>
<keyword evidence="11" id="KW-0137">Centromere</keyword>
<dbReference type="GO" id="GO:0051383">
    <property type="term" value="P:kinetochore organization"/>
    <property type="evidence" value="ECO:0007669"/>
    <property type="project" value="TreeGrafter"/>
</dbReference>
<comment type="subcellular location">
    <subcellularLocation>
        <location evidence="2">Chromosome</location>
        <location evidence="2">Centromere</location>
        <location evidence="2">Kinetochore</location>
    </subcellularLocation>
    <subcellularLocation>
        <location evidence="1">Nucleus</location>
    </subcellularLocation>
</comment>
<keyword evidence="9" id="KW-0539">Nucleus</keyword>
<dbReference type="GO" id="GO:0007052">
    <property type="term" value="P:mitotic spindle organization"/>
    <property type="evidence" value="ECO:0007669"/>
    <property type="project" value="TreeGrafter"/>
</dbReference>
<feature type="domain" description="Kinetochore protein Nuf2 N-terminal" evidence="13">
    <location>
        <begin position="16"/>
        <end position="154"/>
    </location>
</feature>
<dbReference type="GO" id="GO:0045132">
    <property type="term" value="P:meiotic chromosome segregation"/>
    <property type="evidence" value="ECO:0007669"/>
    <property type="project" value="TreeGrafter"/>
</dbReference>
<evidence type="ECO:0000256" key="9">
    <source>
        <dbReference type="ARBA" id="ARBA00023242"/>
    </source>
</evidence>
<dbReference type="GO" id="GO:0044877">
    <property type="term" value="F:protein-containing complex binding"/>
    <property type="evidence" value="ECO:0007669"/>
    <property type="project" value="TreeGrafter"/>
</dbReference>
<dbReference type="InterPro" id="IPR041112">
    <property type="entry name" value="Nuf2_DHR10-like"/>
</dbReference>
<gene>
    <name evidence="15" type="ORF">CHYS00102_LOCUS23579</name>
    <name evidence="16" type="ORF">CHYS00102_LOCUS23590</name>
</gene>
<dbReference type="Pfam" id="PF03800">
    <property type="entry name" value="Nuf2"/>
    <property type="match status" value="1"/>
</dbReference>
<dbReference type="GO" id="GO:0005634">
    <property type="term" value="C:nucleus"/>
    <property type="evidence" value="ECO:0007669"/>
    <property type="project" value="UniProtKB-SubCell"/>
</dbReference>
<evidence type="ECO:0000256" key="4">
    <source>
        <dbReference type="ARBA" id="ARBA00022454"/>
    </source>
</evidence>
<dbReference type="AlphaFoldDB" id="A0A6U5K4Y4"/>
<name>A0A6U5K4Y4_9STRA</name>
<dbReference type="Gene3D" id="1.10.418.60">
    <property type="entry name" value="Ncd80 complex, Nuf2 subunit"/>
    <property type="match status" value="1"/>
</dbReference>
<evidence type="ECO:0000256" key="2">
    <source>
        <dbReference type="ARBA" id="ARBA00004629"/>
    </source>
</evidence>
<keyword evidence="8 12" id="KW-0175">Coiled coil</keyword>
<accession>A0A6U5K4Y4</accession>
<evidence type="ECO:0000256" key="11">
    <source>
        <dbReference type="ARBA" id="ARBA00023328"/>
    </source>
</evidence>
<dbReference type="GO" id="GO:0031262">
    <property type="term" value="C:Ndc80 complex"/>
    <property type="evidence" value="ECO:0007669"/>
    <property type="project" value="InterPro"/>
</dbReference>
<dbReference type="PANTHER" id="PTHR21650">
    <property type="entry name" value="MEMBRALIN/KINETOCHORE PROTEIN NUF2"/>
    <property type="match status" value="1"/>
</dbReference>
<evidence type="ECO:0000259" key="13">
    <source>
        <dbReference type="Pfam" id="PF03800"/>
    </source>
</evidence>
<feature type="coiled-coil region" evidence="12">
    <location>
        <begin position="147"/>
        <end position="223"/>
    </location>
</feature>
<proteinExistence type="inferred from homology"/>
<dbReference type="InterPro" id="IPR038275">
    <property type="entry name" value="Nuf2_N_sf"/>
</dbReference>
<evidence type="ECO:0000256" key="5">
    <source>
        <dbReference type="ARBA" id="ARBA00022618"/>
    </source>
</evidence>
<organism evidence="15">
    <name type="scientific">Corethron hystrix</name>
    <dbReference type="NCBI Taxonomy" id="216773"/>
    <lineage>
        <taxon>Eukaryota</taxon>
        <taxon>Sar</taxon>
        <taxon>Stramenopiles</taxon>
        <taxon>Ochrophyta</taxon>
        <taxon>Bacillariophyta</taxon>
        <taxon>Coscinodiscophyceae</taxon>
        <taxon>Corethrophycidae</taxon>
        <taxon>Corethrales</taxon>
        <taxon>Corethraceae</taxon>
        <taxon>Corethron</taxon>
    </lineage>
</organism>
<sequence>MYYSQHNAAAQQHPTYHAPLLKTAVIIQCMHEMEIPMSEHELLAPERHKEPTKQVFVRLVEYCLGINKEELSQPQFSGLQDLAYPELYEDAFFEASLLRESTRLMTICGEPDFGLHDFVTPSSKRLQKHLSAVINLAKYRLESLESYLELNEKREGVLNELNELKIEQDQLRNKLEDAKEVAMQDNGAVQDVYSEISEVEADIAKLNEQNTLIRRQNNELKKKHNFLKDSVDTTSVSIQELKNEEKKLLPQIVQSPQRLKREMSTLESALESERKESSTVEKQVQLVKVAAANVADATKATSTVNEKLEEIKSELDKENMLLPEINITRGNLSKNLNKMTELSNNIDHAKRQHHKYDEKLVLLQKQGNIKKEASKTALEAARDKLLLSEKGKREGKNKIDFYEREGRILETQIEKEAKVAEDEIASMKDEFLKVSEVLMEQNSTLMKEIALVADARK</sequence>
<evidence type="ECO:0000256" key="1">
    <source>
        <dbReference type="ARBA" id="ARBA00004123"/>
    </source>
</evidence>
<evidence type="ECO:0000256" key="10">
    <source>
        <dbReference type="ARBA" id="ARBA00023306"/>
    </source>
</evidence>
<keyword evidence="7" id="KW-0995">Kinetochore</keyword>
<keyword evidence="5" id="KW-0132">Cell division</keyword>
<feature type="domain" description="Nuf2 DHR10-like" evidence="14">
    <location>
        <begin position="268"/>
        <end position="382"/>
    </location>
</feature>
<dbReference type="Pfam" id="PF18595">
    <property type="entry name" value="Nuf2_DHR10-like"/>
    <property type="match status" value="1"/>
</dbReference>
<keyword evidence="6" id="KW-0498">Mitosis</keyword>
<keyword evidence="10" id="KW-0131">Cell cycle</keyword>
<dbReference type="EMBL" id="HBFR01032446">
    <property type="protein sequence ID" value="CAD8896365.1"/>
    <property type="molecule type" value="Transcribed_RNA"/>
</dbReference>
<dbReference type="GO" id="GO:0051301">
    <property type="term" value="P:cell division"/>
    <property type="evidence" value="ECO:0007669"/>
    <property type="project" value="UniProtKB-KW"/>
</dbReference>
<evidence type="ECO:0000256" key="8">
    <source>
        <dbReference type="ARBA" id="ARBA00023054"/>
    </source>
</evidence>
<evidence type="ECO:0000259" key="14">
    <source>
        <dbReference type="Pfam" id="PF18595"/>
    </source>
</evidence>
<evidence type="ECO:0000256" key="7">
    <source>
        <dbReference type="ARBA" id="ARBA00022838"/>
    </source>
</evidence>
<evidence type="ECO:0000256" key="12">
    <source>
        <dbReference type="SAM" id="Coils"/>
    </source>
</evidence>
<evidence type="ECO:0000313" key="16">
    <source>
        <dbReference type="EMBL" id="CAD8896376.1"/>
    </source>
</evidence>
<reference evidence="15" key="1">
    <citation type="submission" date="2021-01" db="EMBL/GenBank/DDBJ databases">
        <authorList>
            <person name="Corre E."/>
            <person name="Pelletier E."/>
            <person name="Niang G."/>
            <person name="Scheremetjew M."/>
            <person name="Finn R."/>
            <person name="Kale V."/>
            <person name="Holt S."/>
            <person name="Cochrane G."/>
            <person name="Meng A."/>
            <person name="Brown T."/>
            <person name="Cohen L."/>
        </authorList>
    </citation>
    <scope>NUCLEOTIDE SEQUENCE</scope>
    <source>
        <strain evidence="15">308</strain>
    </source>
</reference>
<dbReference type="InterPro" id="IPR005549">
    <property type="entry name" value="Kinetochore_Nuf2_N"/>
</dbReference>
<evidence type="ECO:0000256" key="3">
    <source>
        <dbReference type="ARBA" id="ARBA00005498"/>
    </source>
</evidence>
<dbReference type="EMBL" id="HBFR01032457">
    <property type="protein sequence ID" value="CAD8896376.1"/>
    <property type="molecule type" value="Transcribed_RNA"/>
</dbReference>
<evidence type="ECO:0000313" key="15">
    <source>
        <dbReference type="EMBL" id="CAD8896365.1"/>
    </source>
</evidence>
<protein>
    <submittedName>
        <fullName evidence="15">Uncharacterized protein</fullName>
    </submittedName>
</protein>